<comment type="caution">
    <text evidence="9">The sequence shown here is derived from an EMBL/GenBank/DDBJ whole genome shotgun (WGS) entry which is preliminary data.</text>
</comment>
<dbReference type="InterPro" id="IPR039104">
    <property type="entry name" value="6PGL"/>
</dbReference>
<dbReference type="GO" id="GO:0017057">
    <property type="term" value="F:6-phosphogluconolactonase activity"/>
    <property type="evidence" value="ECO:0007669"/>
    <property type="project" value="UniProtKB-UniRule"/>
</dbReference>
<evidence type="ECO:0000256" key="6">
    <source>
        <dbReference type="ARBA" id="ARBA00020337"/>
    </source>
</evidence>
<dbReference type="GO" id="GO:0005975">
    <property type="term" value="P:carbohydrate metabolic process"/>
    <property type="evidence" value="ECO:0007669"/>
    <property type="project" value="UniProtKB-UniRule"/>
</dbReference>
<dbReference type="InterPro" id="IPR037171">
    <property type="entry name" value="NagB/RpiA_transferase-like"/>
</dbReference>
<dbReference type="SUPFAM" id="SSF100950">
    <property type="entry name" value="NagB/RpiA/CoA transferase-like"/>
    <property type="match status" value="1"/>
</dbReference>
<dbReference type="PANTHER" id="PTHR11054">
    <property type="entry name" value="6-PHOSPHOGLUCONOLACTONASE"/>
    <property type="match status" value="1"/>
</dbReference>
<dbReference type="Pfam" id="PF01182">
    <property type="entry name" value="Glucosamine_iso"/>
    <property type="match status" value="1"/>
</dbReference>
<organism evidence="9 10">
    <name type="scientific">Solirubrobacter pauli</name>
    <dbReference type="NCBI Taxonomy" id="166793"/>
    <lineage>
        <taxon>Bacteria</taxon>
        <taxon>Bacillati</taxon>
        <taxon>Actinomycetota</taxon>
        <taxon>Thermoleophilia</taxon>
        <taxon>Solirubrobacterales</taxon>
        <taxon>Solirubrobacteraceae</taxon>
        <taxon>Solirubrobacter</taxon>
    </lineage>
</organism>
<comment type="pathway">
    <text evidence="3 7">Carbohydrate degradation; pentose phosphate pathway; D-ribulose 5-phosphate from D-glucose 6-phosphate (oxidative stage): step 2/3.</text>
</comment>
<reference evidence="9 10" key="1">
    <citation type="submission" date="2018-10" db="EMBL/GenBank/DDBJ databases">
        <title>Genomic Encyclopedia of Archaeal and Bacterial Type Strains, Phase II (KMG-II): from individual species to whole genera.</title>
        <authorList>
            <person name="Goeker M."/>
        </authorList>
    </citation>
    <scope>NUCLEOTIDE SEQUENCE [LARGE SCALE GENOMIC DNA]</scope>
    <source>
        <strain evidence="9 10">DSM 14954</strain>
    </source>
</reference>
<dbReference type="EC" id="3.1.1.31" evidence="5 7"/>
<dbReference type="InterPro" id="IPR006148">
    <property type="entry name" value="Glc/Gal-6P_isomerase"/>
</dbReference>
<evidence type="ECO:0000256" key="7">
    <source>
        <dbReference type="RuleBase" id="RU365095"/>
    </source>
</evidence>
<dbReference type="Proteomes" id="UP000278962">
    <property type="component" value="Unassembled WGS sequence"/>
</dbReference>
<proteinExistence type="inferred from homology"/>
<dbReference type="GO" id="GO:0006098">
    <property type="term" value="P:pentose-phosphate shunt"/>
    <property type="evidence" value="ECO:0007669"/>
    <property type="project" value="UniProtKB-UniPathway"/>
</dbReference>
<dbReference type="Gene3D" id="3.40.50.1360">
    <property type="match status" value="1"/>
</dbReference>
<dbReference type="AlphaFoldDB" id="A0A660LA82"/>
<evidence type="ECO:0000259" key="8">
    <source>
        <dbReference type="Pfam" id="PF01182"/>
    </source>
</evidence>
<keyword evidence="7" id="KW-0378">Hydrolase</keyword>
<evidence type="ECO:0000313" key="10">
    <source>
        <dbReference type="Proteomes" id="UP000278962"/>
    </source>
</evidence>
<name>A0A660LA82_9ACTN</name>
<accession>A0A660LA82</accession>
<evidence type="ECO:0000256" key="5">
    <source>
        <dbReference type="ARBA" id="ARBA00013198"/>
    </source>
</evidence>
<dbReference type="CDD" id="cd01400">
    <property type="entry name" value="6PGL"/>
    <property type="match status" value="1"/>
</dbReference>
<dbReference type="InterPro" id="IPR005900">
    <property type="entry name" value="6-phosphogluconolactonase_DevB"/>
</dbReference>
<comment type="similarity">
    <text evidence="4 7">Belongs to the glucosamine/galactosamine-6-phosphate isomerase family. 6-phosphogluconolactonase subfamily.</text>
</comment>
<protein>
    <recommendedName>
        <fullName evidence="6 7">6-phosphogluconolactonase</fullName>
        <shortName evidence="7">6PGL</shortName>
        <ecNumber evidence="5 7">3.1.1.31</ecNumber>
    </recommendedName>
</protein>
<sequence>MEENPAEVVAGLLVDAASAGGDLVLTGGSTPKLAYEIASRAGADWSSATVWFSDERCVPPESGLSNFRMANEALLGRLDRGVRPTVMRMEGELGPDAGSASYEASVRERLGSEPRWDLLLLGLGPDAHCASLFPGKPEVQERSRLVTGVELAGMEPQVPRISLTLPALNSGRLTVFLVTGADKAKAVARAFAATPDADSPAAFVRPGAGELLVVLDPAAAKELA</sequence>
<comment type="function">
    <text evidence="2 7">Hydrolysis of 6-phosphogluconolactone to 6-phosphogluconate.</text>
</comment>
<gene>
    <name evidence="7" type="primary">pgl</name>
    <name evidence="9" type="ORF">C8N24_0995</name>
</gene>
<evidence type="ECO:0000256" key="2">
    <source>
        <dbReference type="ARBA" id="ARBA00002681"/>
    </source>
</evidence>
<dbReference type="EMBL" id="RBIL01000001">
    <property type="protein sequence ID" value="RKQ91175.1"/>
    <property type="molecule type" value="Genomic_DNA"/>
</dbReference>
<evidence type="ECO:0000313" key="9">
    <source>
        <dbReference type="EMBL" id="RKQ91175.1"/>
    </source>
</evidence>
<dbReference type="NCBIfam" id="TIGR01198">
    <property type="entry name" value="pgl"/>
    <property type="match status" value="1"/>
</dbReference>
<dbReference type="UniPathway" id="UPA00115">
    <property type="reaction ID" value="UER00409"/>
</dbReference>
<feature type="domain" description="Glucosamine/galactosamine-6-phosphate isomerase" evidence="8">
    <location>
        <begin position="22"/>
        <end position="212"/>
    </location>
</feature>
<keyword evidence="10" id="KW-1185">Reference proteome</keyword>
<evidence type="ECO:0000256" key="1">
    <source>
        <dbReference type="ARBA" id="ARBA00000832"/>
    </source>
</evidence>
<comment type="catalytic activity">
    <reaction evidence="1 7">
        <text>6-phospho-D-glucono-1,5-lactone + H2O = 6-phospho-D-gluconate + H(+)</text>
        <dbReference type="Rhea" id="RHEA:12556"/>
        <dbReference type="ChEBI" id="CHEBI:15377"/>
        <dbReference type="ChEBI" id="CHEBI:15378"/>
        <dbReference type="ChEBI" id="CHEBI:57955"/>
        <dbReference type="ChEBI" id="CHEBI:58759"/>
        <dbReference type="EC" id="3.1.1.31"/>
    </reaction>
</comment>
<evidence type="ECO:0000256" key="4">
    <source>
        <dbReference type="ARBA" id="ARBA00010662"/>
    </source>
</evidence>
<dbReference type="PANTHER" id="PTHR11054:SF0">
    <property type="entry name" value="6-PHOSPHOGLUCONOLACTONASE"/>
    <property type="match status" value="1"/>
</dbReference>
<evidence type="ECO:0000256" key="3">
    <source>
        <dbReference type="ARBA" id="ARBA00004961"/>
    </source>
</evidence>